<dbReference type="InterPro" id="IPR018151">
    <property type="entry name" value="TF_GreA/GreB_CS"/>
</dbReference>
<dbReference type="Proteomes" id="UP000229675">
    <property type="component" value="Unassembled WGS sequence"/>
</dbReference>
<dbReference type="InterPro" id="IPR006359">
    <property type="entry name" value="Tscrpt_elong_fac_GreA"/>
</dbReference>
<evidence type="ECO:0000256" key="5">
    <source>
        <dbReference type="ARBA" id="ARBA00023163"/>
    </source>
</evidence>
<evidence type="ECO:0000256" key="3">
    <source>
        <dbReference type="ARBA" id="ARBA00023015"/>
    </source>
</evidence>
<name>A0A2H0WX94_9BACT</name>
<evidence type="ECO:0000256" key="8">
    <source>
        <dbReference type="HAMAP-Rule" id="MF_00105"/>
    </source>
</evidence>
<dbReference type="Pfam" id="PF01272">
    <property type="entry name" value="GreA_GreB"/>
    <property type="match status" value="1"/>
</dbReference>
<dbReference type="NCBIfam" id="NF001263">
    <property type="entry name" value="PRK00226.1-4"/>
    <property type="match status" value="1"/>
</dbReference>
<evidence type="ECO:0000256" key="7">
    <source>
        <dbReference type="ARBA" id="ARBA00030776"/>
    </source>
</evidence>
<dbReference type="InterPro" id="IPR028624">
    <property type="entry name" value="Tscrpt_elong_fac_GreA/B"/>
</dbReference>
<evidence type="ECO:0000256" key="2">
    <source>
        <dbReference type="ARBA" id="ARBA00013729"/>
    </source>
</evidence>
<dbReference type="InterPro" id="IPR036805">
    <property type="entry name" value="Tscrpt_elong_fac_GreA/B_N_sf"/>
</dbReference>
<comment type="caution">
    <text evidence="12">The sequence shown here is derived from an EMBL/GenBank/DDBJ whole genome shotgun (WGS) entry which is preliminary data.</text>
</comment>
<dbReference type="Gene3D" id="3.10.50.30">
    <property type="entry name" value="Transcription elongation factor, GreA/GreB, C-terminal domain"/>
    <property type="match status" value="1"/>
</dbReference>
<keyword evidence="3 8" id="KW-0805">Transcription regulation</keyword>
<dbReference type="InterPro" id="IPR036953">
    <property type="entry name" value="GreA/GreB_C_sf"/>
</dbReference>
<organism evidence="12 13">
    <name type="scientific">Candidatus Nealsonbacteria bacterium CG09_land_8_20_14_0_10_42_14</name>
    <dbReference type="NCBI Taxonomy" id="1974707"/>
    <lineage>
        <taxon>Bacteria</taxon>
        <taxon>Candidatus Nealsoniibacteriota</taxon>
    </lineage>
</organism>
<dbReference type="GO" id="GO:0032784">
    <property type="term" value="P:regulation of DNA-templated transcription elongation"/>
    <property type="evidence" value="ECO:0007669"/>
    <property type="project" value="UniProtKB-UniRule"/>
</dbReference>
<evidence type="ECO:0000256" key="4">
    <source>
        <dbReference type="ARBA" id="ARBA00023125"/>
    </source>
</evidence>
<evidence type="ECO:0000256" key="6">
    <source>
        <dbReference type="ARBA" id="ARBA00024916"/>
    </source>
</evidence>
<dbReference type="NCBIfam" id="TIGR01462">
    <property type="entry name" value="greA"/>
    <property type="match status" value="1"/>
</dbReference>
<dbReference type="InterPro" id="IPR023459">
    <property type="entry name" value="Tscrpt_elong_fac_GreA/B_fam"/>
</dbReference>
<dbReference type="PANTHER" id="PTHR30437:SF4">
    <property type="entry name" value="TRANSCRIPTION ELONGATION FACTOR GREA"/>
    <property type="match status" value="1"/>
</dbReference>
<dbReference type="InterPro" id="IPR001437">
    <property type="entry name" value="Tscrpt_elong_fac_GreA/B_C"/>
</dbReference>
<dbReference type="AlphaFoldDB" id="A0A2H0WX94"/>
<evidence type="ECO:0000256" key="1">
    <source>
        <dbReference type="ARBA" id="ARBA00008213"/>
    </source>
</evidence>
<proteinExistence type="inferred from homology"/>
<evidence type="ECO:0000313" key="13">
    <source>
        <dbReference type="Proteomes" id="UP000229675"/>
    </source>
</evidence>
<dbReference type="FunFam" id="1.10.287.180:FF:000001">
    <property type="entry name" value="Transcription elongation factor GreA"/>
    <property type="match status" value="1"/>
</dbReference>
<dbReference type="GO" id="GO:0003677">
    <property type="term" value="F:DNA binding"/>
    <property type="evidence" value="ECO:0007669"/>
    <property type="project" value="UniProtKB-UniRule"/>
</dbReference>
<dbReference type="Pfam" id="PF03449">
    <property type="entry name" value="GreA_GreB_N"/>
    <property type="match status" value="1"/>
</dbReference>
<dbReference type="SUPFAM" id="SSF54534">
    <property type="entry name" value="FKBP-like"/>
    <property type="match status" value="1"/>
</dbReference>
<gene>
    <name evidence="8" type="primary">greA</name>
    <name evidence="12" type="ORF">COT59_01565</name>
</gene>
<evidence type="ECO:0000259" key="10">
    <source>
        <dbReference type="Pfam" id="PF01272"/>
    </source>
</evidence>
<dbReference type="InterPro" id="IPR022691">
    <property type="entry name" value="Tscrpt_elong_fac_GreA/B_N"/>
</dbReference>
<protein>
    <recommendedName>
        <fullName evidence="2 8">Transcription elongation factor GreA</fullName>
    </recommendedName>
    <alternativeName>
        <fullName evidence="7 8">Transcript cleavage factor GreA</fullName>
    </alternativeName>
</protein>
<accession>A0A2H0WX94</accession>
<evidence type="ECO:0000256" key="9">
    <source>
        <dbReference type="RuleBase" id="RU000556"/>
    </source>
</evidence>
<keyword evidence="12" id="KW-0251">Elongation factor</keyword>
<dbReference type="SUPFAM" id="SSF46557">
    <property type="entry name" value="GreA transcript cleavage protein, N-terminal domain"/>
    <property type="match status" value="1"/>
</dbReference>
<dbReference type="Gene3D" id="1.10.287.180">
    <property type="entry name" value="Transcription elongation factor, GreA/GreB, N-terminal domain"/>
    <property type="match status" value="1"/>
</dbReference>
<evidence type="ECO:0000259" key="11">
    <source>
        <dbReference type="Pfam" id="PF03449"/>
    </source>
</evidence>
<comment type="function">
    <text evidence="6 8 9">Necessary for efficient RNA polymerase transcription elongation past template-encoded arresting sites. The arresting sites in DNA have the property of trapping a certain fraction of elongating RNA polymerases that pass through, resulting in locked ternary complexes. Cleavage of the nascent transcript by cleavage factors such as GreA or GreB allows the resumption of elongation from the new 3'terminus. GreA releases sequences of 2 to 3 nucleotides.</text>
</comment>
<comment type="similarity">
    <text evidence="1 8 9">Belongs to the GreA/GreB family.</text>
</comment>
<evidence type="ECO:0000313" key="12">
    <source>
        <dbReference type="EMBL" id="PIS17272.1"/>
    </source>
</evidence>
<dbReference type="PROSITE" id="PS00829">
    <property type="entry name" value="GREAB_1"/>
    <property type="match status" value="1"/>
</dbReference>
<keyword evidence="5 8" id="KW-0804">Transcription</keyword>
<dbReference type="PIRSF" id="PIRSF006092">
    <property type="entry name" value="GreA_GreB"/>
    <property type="match status" value="1"/>
</dbReference>
<dbReference type="GO" id="GO:0070063">
    <property type="term" value="F:RNA polymerase binding"/>
    <property type="evidence" value="ECO:0007669"/>
    <property type="project" value="InterPro"/>
</dbReference>
<dbReference type="HAMAP" id="MF_00105">
    <property type="entry name" value="GreA_GreB"/>
    <property type="match status" value="1"/>
</dbReference>
<dbReference type="PANTHER" id="PTHR30437">
    <property type="entry name" value="TRANSCRIPTION ELONGATION FACTOR GREA"/>
    <property type="match status" value="1"/>
</dbReference>
<dbReference type="EMBL" id="PEZD01000035">
    <property type="protein sequence ID" value="PIS17272.1"/>
    <property type="molecule type" value="Genomic_DNA"/>
</dbReference>
<sequence length="152" mass="16780">MEKYLTQEGLEKLKKELEYLRTAKRQEIAERLEKSIAFGDLTENSEYHEAKEAQAFIEGRILDLEDLIQNAIIVPSGEKRNGLAQIGSTILVSAGKEKERFKIVGAEEADPLVGKISIDSPLGKALLAKTKGAVIEVSTPAGKLQYKILNIE</sequence>
<feature type="domain" description="Transcription elongation factor GreA/GreB N-terminal" evidence="11">
    <location>
        <begin position="4"/>
        <end position="73"/>
    </location>
</feature>
<dbReference type="GO" id="GO:0006354">
    <property type="term" value="P:DNA-templated transcription elongation"/>
    <property type="evidence" value="ECO:0007669"/>
    <property type="project" value="TreeGrafter"/>
</dbReference>
<dbReference type="GO" id="GO:0003746">
    <property type="term" value="F:translation elongation factor activity"/>
    <property type="evidence" value="ECO:0007669"/>
    <property type="project" value="UniProtKB-KW"/>
</dbReference>
<keyword evidence="12" id="KW-0648">Protein biosynthesis</keyword>
<feature type="domain" description="Transcription elongation factor GreA/GreB C-terminal" evidence="10">
    <location>
        <begin position="83"/>
        <end position="152"/>
    </location>
</feature>
<reference evidence="13" key="1">
    <citation type="submission" date="2017-09" db="EMBL/GenBank/DDBJ databases">
        <title>Depth-based differentiation of microbial function through sediment-hosted aquifers and enrichment of novel symbionts in the deep terrestrial subsurface.</title>
        <authorList>
            <person name="Probst A.J."/>
            <person name="Ladd B."/>
            <person name="Jarett J.K."/>
            <person name="Geller-Mcgrath D.E."/>
            <person name="Sieber C.M.K."/>
            <person name="Emerson J.B."/>
            <person name="Anantharaman K."/>
            <person name="Thomas B.C."/>
            <person name="Malmstrom R."/>
            <person name="Stieglmeier M."/>
            <person name="Klingl A."/>
            <person name="Woyke T."/>
            <person name="Ryan C.M."/>
            <person name="Banfield J.F."/>
        </authorList>
    </citation>
    <scope>NUCLEOTIDE SEQUENCE [LARGE SCALE GENOMIC DNA]</scope>
</reference>
<keyword evidence="4 8" id="KW-0238">DNA-binding</keyword>